<evidence type="ECO:0000313" key="5">
    <source>
        <dbReference type="Proteomes" id="UP000801492"/>
    </source>
</evidence>
<comment type="similarity">
    <text evidence="1">Belongs to the canopy family.</text>
</comment>
<dbReference type="GO" id="GO:0005783">
    <property type="term" value="C:endoplasmic reticulum"/>
    <property type="evidence" value="ECO:0007669"/>
    <property type="project" value="TreeGrafter"/>
</dbReference>
<dbReference type="InterPro" id="IPR042415">
    <property type="entry name" value="CNPY"/>
</dbReference>
<keyword evidence="5" id="KW-1185">Reference proteome</keyword>
<evidence type="ECO:0000256" key="1">
    <source>
        <dbReference type="ARBA" id="ARBA00007285"/>
    </source>
</evidence>
<dbReference type="InterPro" id="IPR021852">
    <property type="entry name" value="DUF3456"/>
</dbReference>
<evidence type="ECO:0000256" key="2">
    <source>
        <dbReference type="SAM" id="SignalP"/>
    </source>
</evidence>
<feature type="chain" id="PRO_5035443744" description="DUF3456 domain-containing protein" evidence="2">
    <location>
        <begin position="19"/>
        <end position="191"/>
    </location>
</feature>
<keyword evidence="2" id="KW-0732">Signal</keyword>
<dbReference type="Proteomes" id="UP000801492">
    <property type="component" value="Unassembled WGS sequence"/>
</dbReference>
<feature type="domain" description="DUF3456" evidence="3">
    <location>
        <begin position="28"/>
        <end position="173"/>
    </location>
</feature>
<dbReference type="EMBL" id="VTPC01003991">
    <property type="protein sequence ID" value="KAF2897659.1"/>
    <property type="molecule type" value="Genomic_DNA"/>
</dbReference>
<dbReference type="PANTHER" id="PTHR13341:SF2">
    <property type="entry name" value="PROTEIN SEELE"/>
    <property type="match status" value="1"/>
</dbReference>
<evidence type="ECO:0000259" key="3">
    <source>
        <dbReference type="Pfam" id="PF11938"/>
    </source>
</evidence>
<sequence>MYKIIICFLFSIIFGIQAKTHIDVKELRCLVCKATLEELDIAIKKIDPSRKVEIGGYRLDPEGNLKQRSISEAKSEIHLSELADSICEKMEDYIRATWKHNGKLTILRLIDSNGQMNVDMGRVDVIQDDDLNKSLKYYCEGIIEEYEESIIKYYKNDSKNIEVKVCTEEAQLCPFMFPEPKEPKQHETDEL</sequence>
<gene>
    <name evidence="4" type="ORF">ILUMI_08526</name>
</gene>
<evidence type="ECO:0000313" key="4">
    <source>
        <dbReference type="EMBL" id="KAF2897659.1"/>
    </source>
</evidence>
<accession>A0A8K0GFC3</accession>
<dbReference type="PANTHER" id="PTHR13341">
    <property type="entry name" value="MIR-INTERACTING SAPOSIN-LIKE PROTEIN"/>
    <property type="match status" value="1"/>
</dbReference>
<dbReference type="AlphaFoldDB" id="A0A8K0GFC3"/>
<organism evidence="4 5">
    <name type="scientific">Ignelater luminosus</name>
    <name type="common">Cucubano</name>
    <name type="synonym">Pyrophorus luminosus</name>
    <dbReference type="NCBI Taxonomy" id="2038154"/>
    <lineage>
        <taxon>Eukaryota</taxon>
        <taxon>Metazoa</taxon>
        <taxon>Ecdysozoa</taxon>
        <taxon>Arthropoda</taxon>
        <taxon>Hexapoda</taxon>
        <taxon>Insecta</taxon>
        <taxon>Pterygota</taxon>
        <taxon>Neoptera</taxon>
        <taxon>Endopterygota</taxon>
        <taxon>Coleoptera</taxon>
        <taxon>Polyphaga</taxon>
        <taxon>Elateriformia</taxon>
        <taxon>Elateroidea</taxon>
        <taxon>Elateridae</taxon>
        <taxon>Agrypninae</taxon>
        <taxon>Pyrophorini</taxon>
        <taxon>Ignelater</taxon>
    </lineage>
</organism>
<protein>
    <recommendedName>
        <fullName evidence="3">DUF3456 domain-containing protein</fullName>
    </recommendedName>
</protein>
<proteinExistence type="inferred from homology"/>
<name>A0A8K0GFC3_IGNLU</name>
<reference evidence="4" key="1">
    <citation type="submission" date="2019-08" db="EMBL/GenBank/DDBJ databases">
        <title>The genome of the North American firefly Photinus pyralis.</title>
        <authorList>
            <consortium name="Photinus pyralis genome working group"/>
            <person name="Fallon T.R."/>
            <person name="Sander Lower S.E."/>
            <person name="Weng J.-K."/>
        </authorList>
    </citation>
    <scope>NUCLEOTIDE SEQUENCE</scope>
    <source>
        <strain evidence="4">TRF0915ILg1</strain>
        <tissue evidence="4">Whole body</tissue>
    </source>
</reference>
<feature type="signal peptide" evidence="2">
    <location>
        <begin position="1"/>
        <end position="18"/>
    </location>
</feature>
<comment type="caution">
    <text evidence="4">The sequence shown here is derived from an EMBL/GenBank/DDBJ whole genome shotgun (WGS) entry which is preliminary data.</text>
</comment>
<dbReference type="OrthoDB" id="192915at2759"/>
<dbReference type="Pfam" id="PF11938">
    <property type="entry name" value="DUF3456"/>
    <property type="match status" value="1"/>
</dbReference>